<evidence type="ECO:0000256" key="7">
    <source>
        <dbReference type="ARBA" id="ARBA00023010"/>
    </source>
</evidence>
<keyword evidence="8 9" id="KW-0472">Membrane</keyword>
<evidence type="ECO:0000256" key="8">
    <source>
        <dbReference type="ARBA" id="ARBA00023136"/>
    </source>
</evidence>
<keyword evidence="3 9" id="KW-0813">Transport</keyword>
<name>A0A2A9HGJ8_TEPT2</name>
<organism evidence="10 11">
    <name type="scientific">Tepidiforma thermophila (strain KCTC 52669 / CGMCC 1.13589 / G233)</name>
    <dbReference type="NCBI Taxonomy" id="2761530"/>
    <lineage>
        <taxon>Bacteria</taxon>
        <taxon>Bacillati</taxon>
        <taxon>Chloroflexota</taxon>
        <taxon>Tepidiformia</taxon>
        <taxon>Tepidiformales</taxon>
        <taxon>Tepidiformaceae</taxon>
        <taxon>Tepidiforma</taxon>
    </lineage>
</organism>
<evidence type="ECO:0000256" key="6">
    <source>
        <dbReference type="ARBA" id="ARBA00022989"/>
    </source>
</evidence>
<sequence length="72" mass="7893">MLMNLFQILVSTLLILVVLLQVKGSGFGAALGGMSGGSVYRTKRGLERTLFQATILLVIVFIFVSFLSVEWQ</sequence>
<comment type="similarity">
    <text evidence="2 9">Belongs to the SecG family.</text>
</comment>
<dbReference type="GO" id="GO:0015450">
    <property type="term" value="F:protein-transporting ATPase activity"/>
    <property type="evidence" value="ECO:0007669"/>
    <property type="project" value="UniProtKB-UniRule"/>
</dbReference>
<dbReference type="Proteomes" id="UP000223071">
    <property type="component" value="Unassembled WGS sequence"/>
</dbReference>
<comment type="caution">
    <text evidence="10">The sequence shown here is derived from an EMBL/GenBank/DDBJ whole genome shotgun (WGS) entry which is preliminary data.</text>
</comment>
<evidence type="ECO:0000256" key="9">
    <source>
        <dbReference type="RuleBase" id="RU365087"/>
    </source>
</evidence>
<gene>
    <name evidence="10" type="ORF">A9A59_1433</name>
</gene>
<keyword evidence="11" id="KW-1185">Reference proteome</keyword>
<keyword evidence="7 9" id="KW-0811">Translocation</keyword>
<evidence type="ECO:0000256" key="2">
    <source>
        <dbReference type="ARBA" id="ARBA00008445"/>
    </source>
</evidence>
<dbReference type="Pfam" id="PF03840">
    <property type="entry name" value="SecG"/>
    <property type="match status" value="1"/>
</dbReference>
<evidence type="ECO:0000313" key="10">
    <source>
        <dbReference type="EMBL" id="PFG74220.1"/>
    </source>
</evidence>
<keyword evidence="4 9" id="KW-0812">Transmembrane</keyword>
<keyword evidence="5 9" id="KW-0653">Protein transport</keyword>
<dbReference type="InterPro" id="IPR004692">
    <property type="entry name" value="SecG"/>
</dbReference>
<reference evidence="10 11" key="1">
    <citation type="submission" date="2017-09" db="EMBL/GenBank/DDBJ databases">
        <title>Sequencing the genomes of two abundant thermophiles in Great Basin hot springs: Thermocrinis jamiesonii and novel Chloroflexi Thermoflexus hugenholtzii.</title>
        <authorList>
            <person name="Hedlund B."/>
        </authorList>
    </citation>
    <scope>NUCLEOTIDE SEQUENCE [LARGE SCALE GENOMIC DNA]</scope>
    <source>
        <strain evidence="10 11">G233</strain>
    </source>
</reference>
<proteinExistence type="inferred from homology"/>
<dbReference type="NCBIfam" id="TIGR00810">
    <property type="entry name" value="secG"/>
    <property type="match status" value="1"/>
</dbReference>
<dbReference type="RefSeq" id="WP_098503623.1">
    <property type="nucleotide sequence ID" value="NZ_PDJQ01000001.1"/>
</dbReference>
<evidence type="ECO:0000256" key="5">
    <source>
        <dbReference type="ARBA" id="ARBA00022927"/>
    </source>
</evidence>
<comment type="function">
    <text evidence="9">Involved in protein export. Participates in an early event of protein translocation.</text>
</comment>
<dbReference type="GO" id="GO:0005886">
    <property type="term" value="C:plasma membrane"/>
    <property type="evidence" value="ECO:0007669"/>
    <property type="project" value="UniProtKB-SubCell"/>
</dbReference>
<evidence type="ECO:0000256" key="3">
    <source>
        <dbReference type="ARBA" id="ARBA00022448"/>
    </source>
</evidence>
<comment type="caution">
    <text evidence="9">Lacks conserved residue(s) required for the propagation of feature annotation.</text>
</comment>
<comment type="subcellular location">
    <subcellularLocation>
        <location evidence="9">Cell membrane</location>
        <topology evidence="9">Multi-pass membrane protein</topology>
    </subcellularLocation>
    <subcellularLocation>
        <location evidence="1">Membrane</location>
        <topology evidence="1">Multi-pass membrane protein</topology>
    </subcellularLocation>
</comment>
<feature type="transmembrane region" description="Helical" evidence="9">
    <location>
        <begin position="48"/>
        <end position="69"/>
    </location>
</feature>
<evidence type="ECO:0000256" key="4">
    <source>
        <dbReference type="ARBA" id="ARBA00022692"/>
    </source>
</evidence>
<dbReference type="EMBL" id="PDJQ01000001">
    <property type="protein sequence ID" value="PFG74220.1"/>
    <property type="molecule type" value="Genomic_DNA"/>
</dbReference>
<evidence type="ECO:0000256" key="1">
    <source>
        <dbReference type="ARBA" id="ARBA00004141"/>
    </source>
</evidence>
<evidence type="ECO:0000313" key="11">
    <source>
        <dbReference type="Proteomes" id="UP000223071"/>
    </source>
</evidence>
<keyword evidence="6 9" id="KW-1133">Transmembrane helix</keyword>
<dbReference type="GO" id="GO:0009306">
    <property type="term" value="P:protein secretion"/>
    <property type="evidence" value="ECO:0007669"/>
    <property type="project" value="UniProtKB-UniRule"/>
</dbReference>
<keyword evidence="9" id="KW-1003">Cell membrane</keyword>
<accession>A0A2A9HGJ8</accession>
<protein>
    <recommendedName>
        <fullName evidence="9">Protein-export membrane protein SecG</fullName>
    </recommendedName>
</protein>
<dbReference type="AlphaFoldDB" id="A0A2A9HGJ8"/>